<organism evidence="4">
    <name type="scientific">Spirodela intermedia</name>
    <name type="common">Intermediate duckweed</name>
    <dbReference type="NCBI Taxonomy" id="51605"/>
    <lineage>
        <taxon>Eukaryota</taxon>
        <taxon>Viridiplantae</taxon>
        <taxon>Streptophyta</taxon>
        <taxon>Embryophyta</taxon>
        <taxon>Tracheophyta</taxon>
        <taxon>Spermatophyta</taxon>
        <taxon>Magnoliopsida</taxon>
        <taxon>Liliopsida</taxon>
        <taxon>Araceae</taxon>
        <taxon>Lemnoideae</taxon>
        <taxon>Spirodela</taxon>
    </lineage>
</organism>
<gene>
    <name evidence="4" type="ORF">SI7747_04005601</name>
</gene>
<keyword evidence="1" id="KW-0175">Coiled coil</keyword>
<accession>A0A7I8IQ89</accession>
<sequence length="852" mass="97598">MRRFFSFRSSSSSEGKENPVPSVTNDENVFWEANRENFPRNAIGAEIRSKSPTSKASDSPHLRRSLEIEGRCNSYRNLSGSLSDYSNIPHQSVESPIRNLPPTPEKFRISQRYGQETSCKVHGQETSSRSQHCSPVNSPHSSPVPLRCRSSRVTQRLDIKSIPHLCSHPPFIGNYGHLAEKRIHPNSGRPPKSQYTTPLATSVDENLCSLSFREAKDGNNSLSSRDEMGSDFGHVSPNKPARKFTKVNFLDNESQTTTTVEDIYEDTSNSLEQKCSLSDHISLDNILDRYSADEALSHRGQGHSSWDDSTTPRHDSFHFLGMRDDHFDADLLMKLNDVEEQVKAVAELADPDEIWSGRLSTSGLVHMLRSMAEERRNLASELSLQLRCRISERSSTREALNQAKRDLDTRTRRLEREKDELQSSLEKELDRRSSDWSFKLEKFQAEEQRLRERVRELAEQNVSIQREVSCLSGKKLEAQESYNESGNATLHEALSDLQEQFNTAKADEECIKRSYKETDMEAKELMKTIAKLQIVCSEQEKTITGLRQGYIEPTGKQPEDLVRTLKVEHVRLAGVEQTLRKEIESLRIEVDSLKHEKTFLLGRLRSAGSSCSSFYRIDQELHSQMDNKRYDHGTVALHGSDGYSVAEHNMKLQSLRRAVKKFKGRLSRLDGLESQPHKTETGISIPHNDTLREDSMELMLKAETLITALLGEKLLHKELELERLQSELGSSVRGKETLQSEIIRLQDHASCLTHEMKDVEHQVRKKEESISRLQHDLEECTKELMVGREMLPRVSEERDRLWEELKQSRETNMFIDYELKTLKKKIEALEEEILMKEGQITILRDSMGKQIL</sequence>
<name>A0A7I8IQ89_SPIIN</name>
<reference evidence="4 5" key="1">
    <citation type="submission" date="2019-12" db="EMBL/GenBank/DDBJ databases">
        <authorList>
            <person name="Scholz U."/>
            <person name="Mascher M."/>
            <person name="Fiebig A."/>
        </authorList>
    </citation>
    <scope>NUCLEOTIDE SEQUENCE</scope>
</reference>
<dbReference type="Pfam" id="PF24670">
    <property type="entry name" value="DUF7653"/>
    <property type="match status" value="1"/>
</dbReference>
<evidence type="ECO:0000256" key="2">
    <source>
        <dbReference type="SAM" id="MobiDB-lite"/>
    </source>
</evidence>
<feature type="compositionally biased region" description="Low complexity" evidence="2">
    <location>
        <begin position="1"/>
        <end position="13"/>
    </location>
</feature>
<dbReference type="EMBL" id="LR743591">
    <property type="protein sequence ID" value="CAA2619434.1"/>
    <property type="molecule type" value="Genomic_DNA"/>
</dbReference>
<dbReference type="PANTHER" id="PTHR47491">
    <property type="entry name" value="CAP-GLY DOMAIN LINKER"/>
    <property type="match status" value="1"/>
</dbReference>
<evidence type="ECO:0000313" key="4">
    <source>
        <dbReference type="EMBL" id="CAA2619434.1"/>
    </source>
</evidence>
<dbReference type="EMBL" id="CACRZD030000004">
    <property type="protein sequence ID" value="CAA6659161.1"/>
    <property type="molecule type" value="Genomic_DNA"/>
</dbReference>
<feature type="coiled-coil region" evidence="1">
    <location>
        <begin position="749"/>
        <end position="783"/>
    </location>
</feature>
<dbReference type="InterPro" id="IPR056070">
    <property type="entry name" value="DUF7653"/>
</dbReference>
<evidence type="ECO:0000256" key="1">
    <source>
        <dbReference type="SAM" id="Coils"/>
    </source>
</evidence>
<dbReference type="AlphaFoldDB" id="A0A7I8IQ89"/>
<keyword evidence="5" id="KW-1185">Reference proteome</keyword>
<dbReference type="Proteomes" id="UP001189122">
    <property type="component" value="Unassembled WGS sequence"/>
</dbReference>
<feature type="compositionally biased region" description="Polar residues" evidence="2">
    <location>
        <begin position="124"/>
        <end position="133"/>
    </location>
</feature>
<feature type="compositionally biased region" description="Low complexity" evidence="2">
    <location>
        <begin position="134"/>
        <end position="145"/>
    </location>
</feature>
<feature type="domain" description="DUF7653" evidence="3">
    <location>
        <begin position="577"/>
        <end position="626"/>
    </location>
</feature>
<evidence type="ECO:0000313" key="5">
    <source>
        <dbReference type="Proteomes" id="UP001189122"/>
    </source>
</evidence>
<feature type="region of interest" description="Disordered" evidence="2">
    <location>
        <begin position="42"/>
        <end position="64"/>
    </location>
</feature>
<protein>
    <recommendedName>
        <fullName evidence="3">DUF7653 domain-containing protein</fullName>
    </recommendedName>
</protein>
<feature type="region of interest" description="Disordered" evidence="2">
    <location>
        <begin position="1"/>
        <end position="27"/>
    </location>
</feature>
<evidence type="ECO:0000259" key="3">
    <source>
        <dbReference type="Pfam" id="PF24670"/>
    </source>
</evidence>
<feature type="coiled-coil region" evidence="1">
    <location>
        <begin position="397"/>
        <end position="542"/>
    </location>
</feature>
<feature type="coiled-coil region" evidence="1">
    <location>
        <begin position="812"/>
        <end position="846"/>
    </location>
</feature>
<feature type="region of interest" description="Disordered" evidence="2">
    <location>
        <begin position="124"/>
        <end position="147"/>
    </location>
</feature>
<proteinExistence type="predicted"/>
<dbReference type="Gene3D" id="1.10.287.1490">
    <property type="match status" value="1"/>
</dbReference>
<dbReference type="PANTHER" id="PTHR47491:SF5">
    <property type="entry name" value="CAP-GLY DOMAIN LINKER"/>
    <property type="match status" value="1"/>
</dbReference>